<evidence type="ECO:0000256" key="11">
    <source>
        <dbReference type="PROSITE-ProRule" id="PRU00169"/>
    </source>
</evidence>
<evidence type="ECO:0000256" key="3">
    <source>
        <dbReference type="ARBA" id="ARBA00006434"/>
    </source>
</evidence>
<dbReference type="OrthoDB" id="9764438at2"/>
<dbReference type="Pfam" id="PF12860">
    <property type="entry name" value="PAS_7"/>
    <property type="match status" value="1"/>
</dbReference>
<dbReference type="InterPro" id="IPR000014">
    <property type="entry name" value="PAS"/>
</dbReference>
<evidence type="ECO:0000256" key="1">
    <source>
        <dbReference type="ARBA" id="ARBA00000085"/>
    </source>
</evidence>
<dbReference type="Pfam" id="PF02518">
    <property type="entry name" value="HATPase_c"/>
    <property type="match status" value="1"/>
</dbReference>
<dbReference type="Pfam" id="PF00512">
    <property type="entry name" value="HisKA"/>
    <property type="match status" value="1"/>
</dbReference>
<feature type="transmembrane region" description="Helical" evidence="13">
    <location>
        <begin position="415"/>
        <end position="439"/>
    </location>
</feature>
<evidence type="ECO:0000256" key="10">
    <source>
        <dbReference type="ARBA" id="ARBA00023136"/>
    </source>
</evidence>
<dbReference type="InterPro" id="IPR011006">
    <property type="entry name" value="CheY-like_superfamily"/>
</dbReference>
<keyword evidence="8 16" id="KW-0418">Kinase</keyword>
<comment type="catalytic activity">
    <reaction evidence="1">
        <text>ATP + protein L-histidine = ADP + protein N-phospho-L-histidine.</text>
        <dbReference type="EC" id="2.7.13.3"/>
    </reaction>
</comment>
<dbReference type="SUPFAM" id="SSF52172">
    <property type="entry name" value="CheY-like"/>
    <property type="match status" value="1"/>
</dbReference>
<accession>A0A432XZ27</accession>
<dbReference type="GO" id="GO:0022857">
    <property type="term" value="F:transmembrane transporter activity"/>
    <property type="evidence" value="ECO:0007669"/>
    <property type="project" value="InterPro"/>
</dbReference>
<organism evidence="16 17">
    <name type="scientific">Pseudidiomarina halophila</name>
    <dbReference type="NCBI Taxonomy" id="1449799"/>
    <lineage>
        <taxon>Bacteria</taxon>
        <taxon>Pseudomonadati</taxon>
        <taxon>Pseudomonadota</taxon>
        <taxon>Gammaproteobacteria</taxon>
        <taxon>Alteromonadales</taxon>
        <taxon>Idiomarinaceae</taxon>
        <taxon>Pseudidiomarina</taxon>
    </lineage>
</organism>
<dbReference type="Proteomes" id="UP000287198">
    <property type="component" value="Unassembled WGS sequence"/>
</dbReference>
<dbReference type="SMART" id="SM00448">
    <property type="entry name" value="REC"/>
    <property type="match status" value="1"/>
</dbReference>
<evidence type="ECO:0000259" key="15">
    <source>
        <dbReference type="PROSITE" id="PS50110"/>
    </source>
</evidence>
<dbReference type="EC" id="2.7.13.3" evidence="4"/>
<dbReference type="Gene3D" id="1.20.1730.10">
    <property type="entry name" value="Sodium/glucose cotransporter"/>
    <property type="match status" value="1"/>
</dbReference>
<dbReference type="InterPro" id="IPR005467">
    <property type="entry name" value="His_kinase_dom"/>
</dbReference>
<dbReference type="NCBIfam" id="TIGR00229">
    <property type="entry name" value="sensory_box"/>
    <property type="match status" value="1"/>
</dbReference>
<keyword evidence="6" id="KW-0808">Transferase</keyword>
<evidence type="ECO:0000256" key="5">
    <source>
        <dbReference type="ARBA" id="ARBA00022553"/>
    </source>
</evidence>
<dbReference type="CDD" id="cd10322">
    <property type="entry name" value="SLC5sbd"/>
    <property type="match status" value="1"/>
</dbReference>
<comment type="caution">
    <text evidence="16">The sequence shown here is derived from an EMBL/GenBank/DDBJ whole genome shotgun (WGS) entry which is preliminary data.</text>
</comment>
<dbReference type="SUPFAM" id="SSF55785">
    <property type="entry name" value="PYP-like sensor domain (PAS domain)"/>
    <property type="match status" value="1"/>
</dbReference>
<evidence type="ECO:0000256" key="2">
    <source>
        <dbReference type="ARBA" id="ARBA00004141"/>
    </source>
</evidence>
<name>A0A432XZ27_9GAMM</name>
<dbReference type="Gene3D" id="3.40.50.2300">
    <property type="match status" value="1"/>
</dbReference>
<keyword evidence="9 13" id="KW-1133">Transmembrane helix</keyword>
<feature type="transmembrane region" description="Helical" evidence="13">
    <location>
        <begin position="232"/>
        <end position="257"/>
    </location>
</feature>
<dbReference type="SMART" id="SM00388">
    <property type="entry name" value="HisKA"/>
    <property type="match status" value="1"/>
</dbReference>
<feature type="domain" description="Histidine kinase" evidence="14">
    <location>
        <begin position="809"/>
        <end position="1020"/>
    </location>
</feature>
<dbReference type="GO" id="GO:0009927">
    <property type="term" value="F:histidine phosphotransfer kinase activity"/>
    <property type="evidence" value="ECO:0007669"/>
    <property type="project" value="TreeGrafter"/>
</dbReference>
<evidence type="ECO:0000256" key="8">
    <source>
        <dbReference type="ARBA" id="ARBA00022777"/>
    </source>
</evidence>
<dbReference type="PRINTS" id="PR00344">
    <property type="entry name" value="BCTRLSENSOR"/>
</dbReference>
<dbReference type="Gene3D" id="3.30.565.10">
    <property type="entry name" value="Histidine kinase-like ATPase, C-terminal domain"/>
    <property type="match status" value="1"/>
</dbReference>
<dbReference type="PROSITE" id="PS50110">
    <property type="entry name" value="RESPONSE_REGULATORY"/>
    <property type="match status" value="1"/>
</dbReference>
<keyword evidence="7 13" id="KW-0812">Transmembrane</keyword>
<dbReference type="PANTHER" id="PTHR43047">
    <property type="entry name" value="TWO-COMPONENT HISTIDINE PROTEIN KINASE"/>
    <property type="match status" value="1"/>
</dbReference>
<dbReference type="InterPro" id="IPR036890">
    <property type="entry name" value="HATPase_C_sf"/>
</dbReference>
<keyword evidence="12" id="KW-0175">Coiled coil</keyword>
<dbReference type="InterPro" id="IPR003594">
    <property type="entry name" value="HATPase_dom"/>
</dbReference>
<keyword evidence="17" id="KW-1185">Reference proteome</keyword>
<dbReference type="InterPro" id="IPR001734">
    <property type="entry name" value="Na/solute_symporter"/>
</dbReference>
<dbReference type="SUPFAM" id="SSF55874">
    <property type="entry name" value="ATPase domain of HSP90 chaperone/DNA topoisomerase II/histidine kinase"/>
    <property type="match status" value="1"/>
</dbReference>
<comment type="similarity">
    <text evidence="3">Belongs to the sodium:solute symporter (SSF) (TC 2.A.21) family.</text>
</comment>
<dbReference type="InterPro" id="IPR038377">
    <property type="entry name" value="Na/Glc_symporter_sf"/>
</dbReference>
<feature type="transmembrane region" description="Helical" evidence="13">
    <location>
        <begin position="65"/>
        <end position="85"/>
    </location>
</feature>
<dbReference type="CDD" id="cd00130">
    <property type="entry name" value="PAS"/>
    <property type="match status" value="1"/>
</dbReference>
<feature type="transmembrane region" description="Helical" evidence="13">
    <location>
        <begin position="446"/>
        <end position="468"/>
    </location>
</feature>
<dbReference type="AlphaFoldDB" id="A0A432XZ27"/>
<evidence type="ECO:0000259" key="14">
    <source>
        <dbReference type="PROSITE" id="PS50109"/>
    </source>
</evidence>
<dbReference type="InterPro" id="IPR035965">
    <property type="entry name" value="PAS-like_dom_sf"/>
</dbReference>
<keyword evidence="5 11" id="KW-0597">Phosphoprotein</keyword>
<dbReference type="Pfam" id="PF00072">
    <property type="entry name" value="Response_reg"/>
    <property type="match status" value="1"/>
</dbReference>
<comment type="subcellular location">
    <subcellularLocation>
        <location evidence="2">Membrane</location>
        <topology evidence="2">Multi-pass membrane protein</topology>
    </subcellularLocation>
</comment>
<dbReference type="InterPro" id="IPR036097">
    <property type="entry name" value="HisK_dim/P_sf"/>
</dbReference>
<dbReference type="RefSeq" id="WP_126760923.1">
    <property type="nucleotide sequence ID" value="NZ_JBHLTZ010000004.1"/>
</dbReference>
<feature type="coiled-coil region" evidence="12">
    <location>
        <begin position="740"/>
        <end position="809"/>
    </location>
</feature>
<dbReference type="EMBL" id="PIPW01000001">
    <property type="protein sequence ID" value="RUO53947.1"/>
    <property type="molecule type" value="Genomic_DNA"/>
</dbReference>
<dbReference type="GO" id="GO:0005886">
    <property type="term" value="C:plasma membrane"/>
    <property type="evidence" value="ECO:0007669"/>
    <property type="project" value="TreeGrafter"/>
</dbReference>
<dbReference type="SUPFAM" id="SSF47384">
    <property type="entry name" value="Homodimeric domain of signal transducing histidine kinase"/>
    <property type="match status" value="1"/>
</dbReference>
<dbReference type="GO" id="GO:0000155">
    <property type="term" value="F:phosphorelay sensor kinase activity"/>
    <property type="evidence" value="ECO:0007669"/>
    <property type="project" value="InterPro"/>
</dbReference>
<proteinExistence type="inferred from homology"/>
<dbReference type="CDD" id="cd00082">
    <property type="entry name" value="HisKA"/>
    <property type="match status" value="1"/>
</dbReference>
<keyword evidence="10 13" id="KW-0472">Membrane</keyword>
<dbReference type="PROSITE" id="PS50283">
    <property type="entry name" value="NA_SOLUT_SYMP_3"/>
    <property type="match status" value="1"/>
</dbReference>
<dbReference type="InterPro" id="IPR004358">
    <property type="entry name" value="Sig_transdc_His_kin-like_C"/>
</dbReference>
<feature type="transmembrane region" description="Helical" evidence="13">
    <location>
        <begin position="322"/>
        <end position="347"/>
    </location>
</feature>
<feature type="transmembrane region" description="Helical" evidence="13">
    <location>
        <begin position="154"/>
        <end position="174"/>
    </location>
</feature>
<dbReference type="PROSITE" id="PS50109">
    <property type="entry name" value="HIS_KIN"/>
    <property type="match status" value="1"/>
</dbReference>
<dbReference type="InterPro" id="IPR003661">
    <property type="entry name" value="HisK_dim/P_dom"/>
</dbReference>
<protein>
    <recommendedName>
        <fullName evidence="4">histidine kinase</fullName>
        <ecNumber evidence="4">2.7.13.3</ecNumber>
    </recommendedName>
</protein>
<dbReference type="FunFam" id="3.30.565.10:FF:000049">
    <property type="entry name" value="Two-component sensor histidine kinase"/>
    <property type="match status" value="1"/>
</dbReference>
<feature type="transmembrane region" description="Helical" evidence="13">
    <location>
        <begin position="114"/>
        <end position="134"/>
    </location>
</feature>
<evidence type="ECO:0000256" key="12">
    <source>
        <dbReference type="SAM" id="Coils"/>
    </source>
</evidence>
<gene>
    <name evidence="16" type="ORF">CWI69_00455</name>
</gene>
<dbReference type="PANTHER" id="PTHR43047:SF9">
    <property type="entry name" value="HISTIDINE KINASE"/>
    <property type="match status" value="1"/>
</dbReference>
<feature type="transmembrane region" description="Helical" evidence="13">
    <location>
        <begin position="389"/>
        <end position="409"/>
    </location>
</feature>
<evidence type="ECO:0000313" key="17">
    <source>
        <dbReference type="Proteomes" id="UP000287198"/>
    </source>
</evidence>
<feature type="transmembrane region" description="Helical" evidence="13">
    <location>
        <begin position="186"/>
        <end position="212"/>
    </location>
</feature>
<dbReference type="CDD" id="cd00156">
    <property type="entry name" value="REC"/>
    <property type="match status" value="1"/>
</dbReference>
<evidence type="ECO:0000256" key="4">
    <source>
        <dbReference type="ARBA" id="ARBA00012438"/>
    </source>
</evidence>
<feature type="transmembrane region" description="Helical" evidence="13">
    <location>
        <begin position="480"/>
        <end position="500"/>
    </location>
</feature>
<reference evidence="17" key="1">
    <citation type="journal article" date="2018" name="Front. Microbiol.">
        <title>Genome-Based Analysis Reveals the Taxonomy and Diversity of the Family Idiomarinaceae.</title>
        <authorList>
            <person name="Liu Y."/>
            <person name="Lai Q."/>
            <person name="Shao Z."/>
        </authorList>
    </citation>
    <scope>NUCLEOTIDE SEQUENCE [LARGE SCALE GENOMIC DNA]</scope>
    <source>
        <strain evidence="17">BH195</strain>
    </source>
</reference>
<evidence type="ECO:0000256" key="7">
    <source>
        <dbReference type="ARBA" id="ARBA00022692"/>
    </source>
</evidence>
<evidence type="ECO:0000313" key="16">
    <source>
        <dbReference type="EMBL" id="RUO53947.1"/>
    </source>
</evidence>
<dbReference type="SMART" id="SM00387">
    <property type="entry name" value="HATPase_c"/>
    <property type="match status" value="1"/>
</dbReference>
<feature type="domain" description="Response regulatory" evidence="15">
    <location>
        <begin position="1041"/>
        <end position="1158"/>
    </location>
</feature>
<dbReference type="Gene3D" id="1.10.287.130">
    <property type="match status" value="1"/>
</dbReference>
<evidence type="ECO:0000256" key="9">
    <source>
        <dbReference type="ARBA" id="ARBA00022989"/>
    </source>
</evidence>
<dbReference type="InterPro" id="IPR001789">
    <property type="entry name" value="Sig_transdc_resp-reg_receiver"/>
</dbReference>
<evidence type="ECO:0000256" key="13">
    <source>
        <dbReference type="SAM" id="Phobius"/>
    </source>
</evidence>
<sequence>MTLLLIVAALAYIALLFAVAHFGDKTGSWANRLSYRPTVYSMSLAIYCTSWTYYGAVGNAANFGWAYLPILLGPFLLFLVGLPLVEKLVSVSKQQNITSIADFIASRYGKRQRLALFVTLIAALATIPYIALQLKAVGLTFMVLTENTTALTEFSINELAAAAIMAVFAMLFGTRHIEVTEYRNGMILAIAFESAVKLIALLAAAWFAWSLFSDVSPITMWQTLSQPERPEWSWQAFTQFDFIVQTLMAAGVILCLPRQFHVTVVDNVNIDHLRTARWGFPLYLLLIAAAIVPIALTGQFFLGNSVDASTYALQLPLLHDQTWLAVVIFIGGFSAATAMVIIASVTLSTMITNDVIMPLILQRGHRFPFGLPAGQQQTEVRSFQGRLLLIRRIAIATILLFAYLCYYLWAANTGLVSIGLLAFSVVLQLLPAIIGGMYWRRGHARGVYVGLGVGLIAWLFAVAVPMYLPHDLSDSSVITQGTVISLALNTAAYIIFSLLAQPRLVDRIQATAFVKPRIVVQEHSIGRHHQATNGDMLLLLKTFVGNERTSQLLAYFSDAQQTVINDTNKDDVASREFIDYVERALSGVLGAATARSLVEAALRDRRLHLEEVVHFFDDTTQALQTQQSILFSSLENLAQGISVVDAELRLVAWNKRYLDLFDYPEGMVKPGQPIATLVRYNAERGECGPGEIDELVNKRLNYMQMGSPHRFIRRRGDGRVIEMVGNPLPNGGFVTSFTDITEHVETAQALEEANIDLEQRINVRQRKIREINNELTEEIDRRRKVEVELKQAKQEAEEANASKTRFLALASHDILQPLNAARLYLSAMEEKSLSPHNLQLTSKLDTALASTEHLLSTLLQIAKMDQGALQPNFRHVQLSSIVQPLIHEYAVLAQHRGIEFKVRWQDQVVYTDPTYLRRIIQNFLSNAVKYNRERGKVLLGIRKRGGQLQIAVWDTGFGITQQQRHRIFDAFYRGQNTRVEGVGLGLSVAKRMSEQLRCELKLKSTEGKGSCFSVTVPLGSASEVIAQSYEREHETPTDALTLVCVDDDQENLNALRALLEKWGCTVETFTSSDTVLEYARSHARPDGMLLDYQLSDDEHDGLSLASALREHWGQAVSGALVTAMRDDSVRKEARACGLHFLAKPIKPAALKALLQHLQINARRLD</sequence>
<dbReference type="Gene3D" id="3.30.450.20">
    <property type="entry name" value="PAS domain"/>
    <property type="match status" value="1"/>
</dbReference>
<evidence type="ECO:0000256" key="6">
    <source>
        <dbReference type="ARBA" id="ARBA00022679"/>
    </source>
</evidence>
<feature type="modified residue" description="4-aspartylphosphate" evidence="11">
    <location>
        <position position="1091"/>
    </location>
</feature>
<feature type="transmembrane region" description="Helical" evidence="13">
    <location>
        <begin position="278"/>
        <end position="302"/>
    </location>
</feature>